<proteinExistence type="predicted"/>
<feature type="non-terminal residue" evidence="1">
    <location>
        <position position="1"/>
    </location>
</feature>
<accession>A0A3B1AGU0</accession>
<organism evidence="1">
    <name type="scientific">hydrothermal vent metagenome</name>
    <dbReference type="NCBI Taxonomy" id="652676"/>
    <lineage>
        <taxon>unclassified sequences</taxon>
        <taxon>metagenomes</taxon>
        <taxon>ecological metagenomes</taxon>
    </lineage>
</organism>
<name>A0A3B1AGU0_9ZZZZ</name>
<dbReference type="AlphaFoldDB" id="A0A3B1AGU0"/>
<sequence length="171" mass="19591">TIRKVKPLTRYPGGTTKAEDTGYLELTFAKDNAQEAIVVGNIPISLLVFQDDYRIPAFGAGVLSSSELIERRYLRITKGPFPHYAYQIRKNNNNNWALVNNHETGLEQIFLRPFEKDNEVYLRVTLVSYERIVDLFEMEIKLNSTLAASIRIASKKYNPPVYKVYSDSNVL</sequence>
<dbReference type="EMBL" id="UOFT01000016">
    <property type="protein sequence ID" value="VAW91856.1"/>
    <property type="molecule type" value="Genomic_DNA"/>
</dbReference>
<protein>
    <submittedName>
        <fullName evidence="1">Uncharacterized protein</fullName>
    </submittedName>
</protein>
<gene>
    <name evidence="1" type="ORF">MNBD_GAMMA23-165</name>
</gene>
<reference evidence="1" key="1">
    <citation type="submission" date="2018-06" db="EMBL/GenBank/DDBJ databases">
        <authorList>
            <person name="Zhirakovskaya E."/>
        </authorList>
    </citation>
    <scope>NUCLEOTIDE SEQUENCE</scope>
</reference>
<evidence type="ECO:0000313" key="1">
    <source>
        <dbReference type="EMBL" id="VAW91856.1"/>
    </source>
</evidence>